<evidence type="ECO:0000256" key="2">
    <source>
        <dbReference type="ARBA" id="ARBA00006602"/>
    </source>
</evidence>
<dbReference type="AlphaFoldDB" id="A0A1X7D2F8"/>
<protein>
    <recommendedName>
        <fullName evidence="3">Flagellar assembly protein FliH</fullName>
    </recommendedName>
</protein>
<dbReference type="PANTHER" id="PTHR34982">
    <property type="entry name" value="YOP PROTEINS TRANSLOCATION PROTEIN L"/>
    <property type="match status" value="1"/>
</dbReference>
<accession>A0A1X7D2F8</accession>
<dbReference type="RefSeq" id="WP_085100755.1">
    <property type="nucleotide sequence ID" value="NZ_FWZU01000002.1"/>
</dbReference>
<name>A0A1X7D2F8_9BACT</name>
<keyword evidence="9" id="KW-0969">Cilium</keyword>
<feature type="domain" description="Flagellar assembly protein FliH/Type III secretion system HrpE" evidence="8">
    <location>
        <begin position="106"/>
        <end position="231"/>
    </location>
</feature>
<dbReference type="SUPFAM" id="SSF160527">
    <property type="entry name" value="V-type ATPase subunit E-like"/>
    <property type="match status" value="1"/>
</dbReference>
<evidence type="ECO:0000256" key="6">
    <source>
        <dbReference type="ARBA" id="ARBA00022927"/>
    </source>
</evidence>
<reference evidence="10" key="1">
    <citation type="submission" date="2017-04" db="EMBL/GenBank/DDBJ databases">
        <authorList>
            <person name="Varghese N."/>
            <person name="Submissions S."/>
        </authorList>
    </citation>
    <scope>NUCLEOTIDE SEQUENCE [LARGE SCALE GENOMIC DNA]</scope>
    <source>
        <strain evidence="10">K3S</strain>
    </source>
</reference>
<keyword evidence="9" id="KW-0282">Flagellum</keyword>
<evidence type="ECO:0000256" key="1">
    <source>
        <dbReference type="ARBA" id="ARBA00003041"/>
    </source>
</evidence>
<evidence type="ECO:0000313" key="9">
    <source>
        <dbReference type="EMBL" id="SMF07490.1"/>
    </source>
</evidence>
<dbReference type="InterPro" id="IPR051472">
    <property type="entry name" value="T3SS_Stator/FliH"/>
</dbReference>
<evidence type="ECO:0000256" key="4">
    <source>
        <dbReference type="ARBA" id="ARBA00022448"/>
    </source>
</evidence>
<evidence type="ECO:0000259" key="8">
    <source>
        <dbReference type="Pfam" id="PF02108"/>
    </source>
</evidence>
<dbReference type="EMBL" id="FWZU01000002">
    <property type="protein sequence ID" value="SMF07490.1"/>
    <property type="molecule type" value="Genomic_DNA"/>
</dbReference>
<keyword evidence="9" id="KW-0966">Cell projection</keyword>
<keyword evidence="10" id="KW-1185">Reference proteome</keyword>
<keyword evidence="7" id="KW-1006">Bacterial flagellum protein export</keyword>
<evidence type="ECO:0000256" key="5">
    <source>
        <dbReference type="ARBA" id="ARBA00022795"/>
    </source>
</evidence>
<dbReference type="GO" id="GO:0044781">
    <property type="term" value="P:bacterial-type flagellum organization"/>
    <property type="evidence" value="ECO:0007669"/>
    <property type="project" value="UniProtKB-KW"/>
</dbReference>
<proteinExistence type="inferred from homology"/>
<organism evidence="9 10">
    <name type="scientific">Desulfovibrio gilichinskyi</name>
    <dbReference type="NCBI Taxonomy" id="1519643"/>
    <lineage>
        <taxon>Bacteria</taxon>
        <taxon>Pseudomonadati</taxon>
        <taxon>Thermodesulfobacteriota</taxon>
        <taxon>Desulfovibrionia</taxon>
        <taxon>Desulfovibrionales</taxon>
        <taxon>Desulfovibrionaceae</taxon>
        <taxon>Desulfovibrio</taxon>
    </lineage>
</organism>
<dbReference type="Gene3D" id="3.30.2320.30">
    <property type="entry name" value="ATP synthase, E subunit, C-terminal"/>
    <property type="match status" value="1"/>
</dbReference>
<evidence type="ECO:0000256" key="7">
    <source>
        <dbReference type="ARBA" id="ARBA00023225"/>
    </source>
</evidence>
<keyword evidence="6" id="KW-0653">Protein transport</keyword>
<dbReference type="GO" id="GO:0015031">
    <property type="term" value="P:protein transport"/>
    <property type="evidence" value="ECO:0007669"/>
    <property type="project" value="UniProtKB-KW"/>
</dbReference>
<dbReference type="OrthoDB" id="5470636at2"/>
<comment type="function">
    <text evidence="1">Needed for flagellar regrowth and assembly.</text>
</comment>
<sequence>MSLSSTEAENKFYTGRVIMGLDSNNNAQEMTIQEMEGKKKPTWDKDTDQEYFERVKVKAQNMAKNIIAKAMAEAEQLKADAKTEGYAEGKTQAAAEGEQHMIGFSQQLGQTLAGIQEQSKSVMAAQSTDVISLAFMVIEKALGVEMEERRQEILAALLDEALSRIDSQTMLTVKVSPVDQQLIAELLEQAQTNHPGLSKWRIKADPAIDNGGIILEAEDAMIDNTITSRWEGVQEILEQLATTAGEVNG</sequence>
<keyword evidence="4" id="KW-0813">Transport</keyword>
<evidence type="ECO:0000313" key="10">
    <source>
        <dbReference type="Proteomes" id="UP000192906"/>
    </source>
</evidence>
<dbReference type="PANTHER" id="PTHR34982:SF1">
    <property type="entry name" value="FLAGELLAR ASSEMBLY PROTEIN FLIH"/>
    <property type="match status" value="1"/>
</dbReference>
<comment type="similarity">
    <text evidence="2">Belongs to the FliH family.</text>
</comment>
<dbReference type="InterPro" id="IPR018035">
    <property type="entry name" value="Flagellar_FliH/T3SS_HrpE"/>
</dbReference>
<dbReference type="STRING" id="1519643.SAMN06295933_1561"/>
<keyword evidence="5" id="KW-1005">Bacterial flagellum biogenesis</keyword>
<dbReference type="GO" id="GO:0005829">
    <property type="term" value="C:cytosol"/>
    <property type="evidence" value="ECO:0007669"/>
    <property type="project" value="TreeGrafter"/>
</dbReference>
<dbReference type="Pfam" id="PF02108">
    <property type="entry name" value="FliH"/>
    <property type="match status" value="1"/>
</dbReference>
<dbReference type="InterPro" id="IPR038495">
    <property type="entry name" value="ATPase_E_C"/>
</dbReference>
<evidence type="ECO:0000256" key="3">
    <source>
        <dbReference type="ARBA" id="ARBA00016507"/>
    </source>
</evidence>
<dbReference type="Proteomes" id="UP000192906">
    <property type="component" value="Unassembled WGS sequence"/>
</dbReference>
<gene>
    <name evidence="9" type="ORF">SAMN06295933_1561</name>
</gene>